<evidence type="ECO:0000313" key="4">
    <source>
        <dbReference type="Proteomes" id="UP000578112"/>
    </source>
</evidence>
<dbReference type="SUPFAM" id="SSF55811">
    <property type="entry name" value="Nudix"/>
    <property type="match status" value="1"/>
</dbReference>
<keyword evidence="1" id="KW-0378">Hydrolase</keyword>
<sequence>MREHSPSLNDALRATVAAVEPFDAAEADAQRSVLRWIGSGDALYRDSGSAPARHLAVYLTLVDAADDAVLQIHHVKAGAWMFPGGHVDTERPCDAVVREAHEELGITAAFHPAVGRRPLLLTESQTNGLTDSHTDVTLWYVLAGDRATPLTPDPAEIHAVRWVHLDDAATWAPQSPTPHQSYRFAVKLAAALREAASRESS</sequence>
<dbReference type="InterPro" id="IPR000086">
    <property type="entry name" value="NUDIX_hydrolase_dom"/>
</dbReference>
<accession>A0A7W7I6K7</accession>
<reference evidence="3 4" key="1">
    <citation type="submission" date="2020-08" db="EMBL/GenBank/DDBJ databases">
        <title>Sequencing the genomes of 1000 actinobacteria strains.</title>
        <authorList>
            <person name="Klenk H.-P."/>
        </authorList>
    </citation>
    <scope>NUCLEOTIDE SEQUENCE [LARGE SCALE GENOMIC DNA]</scope>
    <source>
        <strain evidence="3 4">DSM 43149</strain>
    </source>
</reference>
<proteinExistence type="predicted"/>
<gene>
    <name evidence="3" type="ORF">BJ971_007996</name>
</gene>
<organism evidence="3 4">
    <name type="scientific">Actinoplanes digitatis</name>
    <dbReference type="NCBI Taxonomy" id="1868"/>
    <lineage>
        <taxon>Bacteria</taxon>
        <taxon>Bacillati</taxon>
        <taxon>Actinomycetota</taxon>
        <taxon>Actinomycetes</taxon>
        <taxon>Micromonosporales</taxon>
        <taxon>Micromonosporaceae</taxon>
        <taxon>Actinoplanes</taxon>
    </lineage>
</organism>
<dbReference type="GO" id="GO:0006754">
    <property type="term" value="P:ATP biosynthetic process"/>
    <property type="evidence" value="ECO:0007669"/>
    <property type="project" value="TreeGrafter"/>
</dbReference>
<name>A0A7W7I6K7_9ACTN</name>
<dbReference type="RefSeq" id="WP_184998453.1">
    <property type="nucleotide sequence ID" value="NZ_BOMK01000076.1"/>
</dbReference>
<feature type="domain" description="Nudix hydrolase" evidence="2">
    <location>
        <begin position="52"/>
        <end position="190"/>
    </location>
</feature>
<dbReference type="PROSITE" id="PS51462">
    <property type="entry name" value="NUDIX"/>
    <property type="match status" value="1"/>
</dbReference>
<dbReference type="GO" id="GO:0004081">
    <property type="term" value="F:bis(5'-nucleosyl)-tetraphosphatase (asymmetrical) activity"/>
    <property type="evidence" value="ECO:0007669"/>
    <property type="project" value="TreeGrafter"/>
</dbReference>
<dbReference type="Gene3D" id="3.90.79.10">
    <property type="entry name" value="Nucleoside Triphosphate Pyrophosphohydrolase"/>
    <property type="match status" value="1"/>
</dbReference>
<dbReference type="GO" id="GO:0006167">
    <property type="term" value="P:AMP biosynthetic process"/>
    <property type="evidence" value="ECO:0007669"/>
    <property type="project" value="TreeGrafter"/>
</dbReference>
<dbReference type="InterPro" id="IPR051325">
    <property type="entry name" value="Nudix_hydrolase_domain"/>
</dbReference>
<comment type="caution">
    <text evidence="3">The sequence shown here is derived from an EMBL/GenBank/DDBJ whole genome shotgun (WGS) entry which is preliminary data.</text>
</comment>
<dbReference type="Proteomes" id="UP000578112">
    <property type="component" value="Unassembled WGS sequence"/>
</dbReference>
<dbReference type="Pfam" id="PF00293">
    <property type="entry name" value="NUDIX"/>
    <property type="match status" value="1"/>
</dbReference>
<evidence type="ECO:0000256" key="1">
    <source>
        <dbReference type="ARBA" id="ARBA00022801"/>
    </source>
</evidence>
<evidence type="ECO:0000313" key="3">
    <source>
        <dbReference type="EMBL" id="MBB4767440.1"/>
    </source>
</evidence>
<dbReference type="PANTHER" id="PTHR21340">
    <property type="entry name" value="DIADENOSINE 5,5-P1,P4-TETRAPHOSPHATE PYROPHOSPHOHYDROLASE MUTT"/>
    <property type="match status" value="1"/>
</dbReference>
<dbReference type="InterPro" id="IPR020084">
    <property type="entry name" value="NUDIX_hydrolase_CS"/>
</dbReference>
<evidence type="ECO:0000259" key="2">
    <source>
        <dbReference type="PROSITE" id="PS51462"/>
    </source>
</evidence>
<protein>
    <submittedName>
        <fullName evidence="3">8-oxo-dGTP pyrophosphatase MutT (NUDIX family)</fullName>
    </submittedName>
</protein>
<dbReference type="InterPro" id="IPR015797">
    <property type="entry name" value="NUDIX_hydrolase-like_dom_sf"/>
</dbReference>
<dbReference type="PROSITE" id="PS00893">
    <property type="entry name" value="NUDIX_BOX"/>
    <property type="match status" value="1"/>
</dbReference>
<keyword evidence="4" id="KW-1185">Reference proteome</keyword>
<dbReference type="AlphaFoldDB" id="A0A7W7I6K7"/>
<dbReference type="EMBL" id="JACHNH010000001">
    <property type="protein sequence ID" value="MBB4767440.1"/>
    <property type="molecule type" value="Genomic_DNA"/>
</dbReference>
<dbReference type="PANTHER" id="PTHR21340:SF0">
    <property type="entry name" value="BIS(5'-NUCLEOSYL)-TETRAPHOSPHATASE [ASYMMETRICAL]"/>
    <property type="match status" value="1"/>
</dbReference>